<comment type="caution">
    <text evidence="1">The sequence shown here is derived from an EMBL/GenBank/DDBJ whole genome shotgun (WGS) entry which is preliminary data.</text>
</comment>
<evidence type="ECO:0000313" key="1">
    <source>
        <dbReference type="EMBL" id="TXG89698.1"/>
    </source>
</evidence>
<gene>
    <name evidence="1" type="ORF">DW322_05035</name>
</gene>
<reference evidence="1 2" key="1">
    <citation type="submission" date="2018-07" db="EMBL/GenBank/DDBJ databases">
        <title>Genome sequence of Rhodococcus rhodnii ATCC 35071 from Rhodnius prolixus.</title>
        <authorList>
            <person name="Patel V."/>
            <person name="Vogel K.J."/>
        </authorList>
    </citation>
    <scope>NUCLEOTIDE SEQUENCE [LARGE SCALE GENOMIC DNA]</scope>
    <source>
        <strain evidence="1 2">ATCC 35071</strain>
    </source>
</reference>
<dbReference type="EMBL" id="QRCM01000001">
    <property type="protein sequence ID" value="TXG89698.1"/>
    <property type="molecule type" value="Genomic_DNA"/>
</dbReference>
<name>A0A6P2CFJ4_9NOCA</name>
<dbReference type="AlphaFoldDB" id="A0A6P2CFJ4"/>
<dbReference type="Proteomes" id="UP000471120">
    <property type="component" value="Unassembled WGS sequence"/>
</dbReference>
<dbReference type="RefSeq" id="WP_010840145.1">
    <property type="nucleotide sequence ID" value="NZ_QRCM01000001.1"/>
</dbReference>
<accession>A0A6P2CFJ4</accession>
<organism evidence="1 2">
    <name type="scientific">Rhodococcus rhodnii</name>
    <dbReference type="NCBI Taxonomy" id="38312"/>
    <lineage>
        <taxon>Bacteria</taxon>
        <taxon>Bacillati</taxon>
        <taxon>Actinomycetota</taxon>
        <taxon>Actinomycetes</taxon>
        <taxon>Mycobacteriales</taxon>
        <taxon>Nocardiaceae</taxon>
        <taxon>Rhodococcus</taxon>
    </lineage>
</organism>
<protein>
    <submittedName>
        <fullName evidence="1">Uncharacterized protein</fullName>
    </submittedName>
</protein>
<sequence length="99" mass="11665">MRDLAFWLGEIRIARHPEYRWALQTGGLVQDVFYQSTVLALDPVVHEGPAEDPFPFTWSTAWQAASKHPILQDGLTDWGDFVSETEVHMWEKYKRYRDR</sequence>
<proteinExistence type="predicted"/>
<evidence type="ECO:0000313" key="2">
    <source>
        <dbReference type="Proteomes" id="UP000471120"/>
    </source>
</evidence>